<dbReference type="Proteomes" id="UP000093501">
    <property type="component" value="Unassembled WGS sequence"/>
</dbReference>
<proteinExistence type="predicted"/>
<name>A0A1C0AMV9_9ACTN</name>
<reference evidence="2" key="1">
    <citation type="submission" date="2016-07" db="EMBL/GenBank/DDBJ databases">
        <authorList>
            <person name="Florea S."/>
            <person name="Webb J.S."/>
            <person name="Jaromczyk J."/>
            <person name="Schardl C.L."/>
        </authorList>
    </citation>
    <scope>NUCLEOTIDE SEQUENCE [LARGE SCALE GENOMIC DNA]</scope>
    <source>
        <strain evidence="2">IPBSL-7</strain>
    </source>
</reference>
<sequence>MTPNPQHSLRLAASGPLPVEEVWARYTQPEWWPRWAPHLREVYYGHPVVRPGTTGRVKGVGGVIAHFRIEDVDAVARTWAWSVRSGPLRLSFEHGVDAASPGSGKRTTAWLVVHGAWPLVIGYAPVARYSLGWLVSPP</sequence>
<dbReference type="SUPFAM" id="SSF55961">
    <property type="entry name" value="Bet v1-like"/>
    <property type="match status" value="1"/>
</dbReference>
<dbReference type="EMBL" id="MBQD01000020">
    <property type="protein sequence ID" value="OCL34495.1"/>
    <property type="molecule type" value="Genomic_DNA"/>
</dbReference>
<dbReference type="RefSeq" id="WP_068751178.1">
    <property type="nucleotide sequence ID" value="NZ_LR214441.1"/>
</dbReference>
<evidence type="ECO:0000313" key="2">
    <source>
        <dbReference type="Proteomes" id="UP000093501"/>
    </source>
</evidence>
<evidence type="ECO:0000313" key="1">
    <source>
        <dbReference type="EMBL" id="OCL34495.1"/>
    </source>
</evidence>
<protein>
    <submittedName>
        <fullName evidence="1">Uncharacterized protein</fullName>
    </submittedName>
</protein>
<keyword evidence="2" id="KW-1185">Reference proteome</keyword>
<organism evidence="1 2">
    <name type="scientific">Tessaracoccus lapidicaptus</name>
    <dbReference type="NCBI Taxonomy" id="1427523"/>
    <lineage>
        <taxon>Bacteria</taxon>
        <taxon>Bacillati</taxon>
        <taxon>Actinomycetota</taxon>
        <taxon>Actinomycetes</taxon>
        <taxon>Propionibacteriales</taxon>
        <taxon>Propionibacteriaceae</taxon>
        <taxon>Tessaracoccus</taxon>
    </lineage>
</organism>
<comment type="caution">
    <text evidence="1">The sequence shown here is derived from an EMBL/GenBank/DDBJ whole genome shotgun (WGS) entry which is preliminary data.</text>
</comment>
<dbReference type="Gene3D" id="3.30.530.20">
    <property type="match status" value="1"/>
</dbReference>
<dbReference type="InterPro" id="IPR023393">
    <property type="entry name" value="START-like_dom_sf"/>
</dbReference>
<gene>
    <name evidence="1" type="ORF">BCR15_01975</name>
</gene>
<dbReference type="AlphaFoldDB" id="A0A1C0AMV9"/>
<accession>A0A1C0AMV9</accession>